<evidence type="ECO:0000256" key="13">
    <source>
        <dbReference type="ARBA" id="ARBA00023002"/>
    </source>
</evidence>
<comment type="similarity">
    <text evidence="5">Belongs to the 4HPPD family.</text>
</comment>
<accession>X6NA31</accession>
<dbReference type="PANTHER" id="PTHR11959">
    <property type="entry name" value="4-HYDROXYPHENYLPYRUVATE DIOXYGENASE"/>
    <property type="match status" value="1"/>
</dbReference>
<dbReference type="FunFam" id="3.10.180.10:FF:000022">
    <property type="entry name" value="4-hydroxyphenylpyruvate dioxygenase"/>
    <property type="match status" value="1"/>
</dbReference>
<dbReference type="AlphaFoldDB" id="X6NA31"/>
<feature type="domain" description="VOC" evidence="20">
    <location>
        <begin position="10"/>
        <end position="168"/>
    </location>
</feature>
<name>X6NA31_RETFI</name>
<dbReference type="GO" id="GO:0000139">
    <property type="term" value="C:Golgi membrane"/>
    <property type="evidence" value="ECO:0007669"/>
    <property type="project" value="UniProtKB-SubCell"/>
</dbReference>
<evidence type="ECO:0000256" key="14">
    <source>
        <dbReference type="ARBA" id="ARBA00023004"/>
    </source>
</evidence>
<dbReference type="OMA" id="LCESEYW"/>
<evidence type="ECO:0000256" key="2">
    <source>
        <dbReference type="ARBA" id="ARBA00004395"/>
    </source>
</evidence>
<comment type="catalytic activity">
    <reaction evidence="19">
        <text>3-(4-hydroxyphenyl)pyruvate + O2 = homogentisate + CO2</text>
        <dbReference type="Rhea" id="RHEA:16189"/>
        <dbReference type="ChEBI" id="CHEBI:15379"/>
        <dbReference type="ChEBI" id="CHEBI:16169"/>
        <dbReference type="ChEBI" id="CHEBI:16526"/>
        <dbReference type="ChEBI" id="CHEBI:36242"/>
        <dbReference type="EC" id="1.13.11.27"/>
    </reaction>
    <physiologicalReaction direction="left-to-right" evidence="19">
        <dbReference type="Rhea" id="RHEA:16190"/>
    </physiologicalReaction>
</comment>
<evidence type="ECO:0000256" key="17">
    <source>
        <dbReference type="ARBA" id="ARBA00029786"/>
    </source>
</evidence>
<keyword evidence="9" id="KW-0479">Metal-binding</keyword>
<evidence type="ECO:0000256" key="15">
    <source>
        <dbReference type="ARBA" id="ARBA00023034"/>
    </source>
</evidence>
<keyword evidence="14" id="KW-0408">Iron</keyword>
<keyword evidence="10" id="KW-0677">Repeat</keyword>
<keyword evidence="13" id="KW-0560">Oxidoreductase</keyword>
<dbReference type="InterPro" id="IPR029068">
    <property type="entry name" value="Glyas_Bleomycin-R_OHBP_Dase"/>
</dbReference>
<keyword evidence="12" id="KW-0223">Dioxygenase</keyword>
<evidence type="ECO:0000256" key="8">
    <source>
        <dbReference type="ARBA" id="ARBA00022490"/>
    </source>
</evidence>
<comment type="function">
    <text evidence="18">Catalyzes the conversion of 4-hydroxyphenylpyruvic acid to homogentisic acid, one of the steps in tyrosine catabolism.</text>
</comment>
<protein>
    <recommendedName>
        <fullName evidence="7">4-hydroxyphenylpyruvate dioxygenase</fullName>
    </recommendedName>
    <alternativeName>
        <fullName evidence="17">4-hydroxyphenylpyruvic acid oxidase</fullName>
    </alternativeName>
</protein>
<dbReference type="Gene3D" id="3.10.180.10">
    <property type="entry name" value="2,3-Dihydroxybiphenyl 1,2-Dioxygenase, domain 1"/>
    <property type="match status" value="1"/>
</dbReference>
<evidence type="ECO:0000256" key="9">
    <source>
        <dbReference type="ARBA" id="ARBA00022723"/>
    </source>
</evidence>
<dbReference type="GO" id="GO:0005789">
    <property type="term" value="C:endoplasmic reticulum membrane"/>
    <property type="evidence" value="ECO:0007669"/>
    <property type="project" value="UniProtKB-SubCell"/>
</dbReference>
<comment type="caution">
    <text evidence="21">The sequence shown here is derived from an EMBL/GenBank/DDBJ whole genome shotgun (WGS) entry which is preliminary data.</text>
</comment>
<gene>
    <name evidence="21" type="ORF">RFI_14031</name>
</gene>
<dbReference type="CDD" id="cd07250">
    <property type="entry name" value="HPPD_C_like"/>
    <property type="match status" value="1"/>
</dbReference>
<evidence type="ECO:0000259" key="20">
    <source>
        <dbReference type="PROSITE" id="PS51819"/>
    </source>
</evidence>
<keyword evidence="8" id="KW-0963">Cytoplasm</keyword>
<dbReference type="Pfam" id="PF00903">
    <property type="entry name" value="Glyoxalase"/>
    <property type="match status" value="1"/>
</dbReference>
<keyword evidence="15" id="KW-0333">Golgi apparatus</keyword>
<evidence type="ECO:0000313" key="21">
    <source>
        <dbReference type="EMBL" id="ETO23155.1"/>
    </source>
</evidence>
<dbReference type="InterPro" id="IPR004360">
    <property type="entry name" value="Glyas_Fos-R_dOase_dom"/>
</dbReference>
<comment type="cofactor">
    <cofactor evidence="1">
        <name>Fe cation</name>
        <dbReference type="ChEBI" id="CHEBI:24875"/>
    </cofactor>
</comment>
<comment type="subcellular location">
    <subcellularLocation>
        <location evidence="4">Cytoplasm</location>
    </subcellularLocation>
    <subcellularLocation>
        <location evidence="3">Endoplasmic reticulum membrane</location>
        <topology evidence="3">Peripheral membrane protein</topology>
    </subcellularLocation>
    <subcellularLocation>
        <location evidence="2">Golgi apparatus membrane</location>
        <topology evidence="2">Peripheral membrane protein</topology>
    </subcellularLocation>
</comment>
<dbReference type="InterPro" id="IPR037523">
    <property type="entry name" value="VOC_core"/>
</dbReference>
<dbReference type="Proteomes" id="UP000023152">
    <property type="component" value="Unassembled WGS sequence"/>
</dbReference>
<evidence type="ECO:0000256" key="12">
    <source>
        <dbReference type="ARBA" id="ARBA00022964"/>
    </source>
</evidence>
<dbReference type="PANTHER" id="PTHR11959:SF3">
    <property type="entry name" value="PROTEIN C31H2.4-RELATED"/>
    <property type="match status" value="1"/>
</dbReference>
<dbReference type="GO" id="GO:0003868">
    <property type="term" value="F:4-hydroxyphenylpyruvate dioxygenase activity"/>
    <property type="evidence" value="ECO:0007669"/>
    <property type="project" value="UniProtKB-EC"/>
</dbReference>
<evidence type="ECO:0000256" key="10">
    <source>
        <dbReference type="ARBA" id="ARBA00022737"/>
    </source>
</evidence>
<dbReference type="EMBL" id="ASPP01010160">
    <property type="protein sequence ID" value="ETO23155.1"/>
    <property type="molecule type" value="Genomic_DNA"/>
</dbReference>
<keyword evidence="22" id="KW-1185">Reference proteome</keyword>
<organism evidence="21 22">
    <name type="scientific">Reticulomyxa filosa</name>
    <dbReference type="NCBI Taxonomy" id="46433"/>
    <lineage>
        <taxon>Eukaryota</taxon>
        <taxon>Sar</taxon>
        <taxon>Rhizaria</taxon>
        <taxon>Retaria</taxon>
        <taxon>Foraminifera</taxon>
        <taxon>Monothalamids</taxon>
        <taxon>Reticulomyxidae</taxon>
        <taxon>Reticulomyxa</taxon>
    </lineage>
</organism>
<dbReference type="NCBIfam" id="TIGR01263">
    <property type="entry name" value="4HPPD"/>
    <property type="match status" value="1"/>
</dbReference>
<evidence type="ECO:0000256" key="11">
    <source>
        <dbReference type="ARBA" id="ARBA00022824"/>
    </source>
</evidence>
<dbReference type="GO" id="GO:0046872">
    <property type="term" value="F:metal ion binding"/>
    <property type="evidence" value="ECO:0007669"/>
    <property type="project" value="UniProtKB-KW"/>
</dbReference>
<evidence type="ECO:0000256" key="7">
    <source>
        <dbReference type="ARBA" id="ARBA00018452"/>
    </source>
</evidence>
<evidence type="ECO:0000256" key="1">
    <source>
        <dbReference type="ARBA" id="ARBA00001962"/>
    </source>
</evidence>
<dbReference type="OrthoDB" id="414569at2759"/>
<proteinExistence type="inferred from homology"/>
<evidence type="ECO:0000313" key="22">
    <source>
        <dbReference type="Proteomes" id="UP000023152"/>
    </source>
</evidence>
<comment type="subunit">
    <text evidence="6">Homodimer.</text>
</comment>
<reference evidence="21 22" key="1">
    <citation type="journal article" date="2013" name="Curr. Biol.">
        <title>The Genome of the Foraminiferan Reticulomyxa filosa.</title>
        <authorList>
            <person name="Glockner G."/>
            <person name="Hulsmann N."/>
            <person name="Schleicher M."/>
            <person name="Noegel A.A."/>
            <person name="Eichinger L."/>
            <person name="Gallinger C."/>
            <person name="Pawlowski J."/>
            <person name="Sierra R."/>
            <person name="Euteneuer U."/>
            <person name="Pillet L."/>
            <person name="Moustafa A."/>
            <person name="Platzer M."/>
            <person name="Groth M."/>
            <person name="Szafranski K."/>
            <person name="Schliwa M."/>
        </authorList>
    </citation>
    <scope>NUCLEOTIDE SEQUENCE [LARGE SCALE GENOMIC DNA]</scope>
</reference>
<dbReference type="InterPro" id="IPR041735">
    <property type="entry name" value="4OHPhenylPyrv_dOase_C"/>
</dbReference>
<evidence type="ECO:0000256" key="5">
    <source>
        <dbReference type="ARBA" id="ARBA00005877"/>
    </source>
</evidence>
<evidence type="ECO:0000256" key="6">
    <source>
        <dbReference type="ARBA" id="ARBA00011738"/>
    </source>
</evidence>
<keyword evidence="11" id="KW-0256">Endoplasmic reticulum</keyword>
<dbReference type="InterPro" id="IPR005956">
    <property type="entry name" value="4OHPhenylPyrv_dOase"/>
</dbReference>
<evidence type="ECO:0000256" key="19">
    <source>
        <dbReference type="ARBA" id="ARBA00048047"/>
    </source>
</evidence>
<dbReference type="GO" id="GO:0042802">
    <property type="term" value="F:identical protein binding"/>
    <property type="evidence" value="ECO:0007669"/>
    <property type="project" value="UniProtKB-ARBA"/>
</dbReference>
<evidence type="ECO:0000256" key="18">
    <source>
        <dbReference type="ARBA" id="ARBA00033727"/>
    </source>
</evidence>
<evidence type="ECO:0000256" key="16">
    <source>
        <dbReference type="ARBA" id="ARBA00023136"/>
    </source>
</evidence>
<evidence type="ECO:0000256" key="3">
    <source>
        <dbReference type="ARBA" id="ARBA00004406"/>
    </source>
</evidence>
<evidence type="ECO:0000256" key="4">
    <source>
        <dbReference type="ARBA" id="ARBA00004496"/>
    </source>
</evidence>
<dbReference type="SUPFAM" id="SSF54593">
    <property type="entry name" value="Glyoxalase/Bleomycin resistance protein/Dihydroxybiphenyl dioxygenase"/>
    <property type="match status" value="1"/>
</dbReference>
<dbReference type="PROSITE" id="PS51819">
    <property type="entry name" value="VOC"/>
    <property type="match status" value="1"/>
</dbReference>
<dbReference type="GO" id="GO:0006572">
    <property type="term" value="P:L-tyrosine catabolic process"/>
    <property type="evidence" value="ECO:0007669"/>
    <property type="project" value="TreeGrafter"/>
</dbReference>
<sequence>DELPEVGLLMMDHVVGNQDDGQLEVVANWYSKMLDFHRFWSVDDKQVHTEYSALRSIVMTDFDRVVKMPLNEPAEGKRKSQIKEYVEFHGDAGVQHIALRTRDIITSIRALRARGVKFLTIPKEYYDDLKERLKGASIEVKEDLKVIEELNILVDFDDKGYLLQIFSEPVEDRPTLFYEIIQRHNNDVKYTTLVSFFFFPQFCTVCMGCVLRFEGFGAGNFKALFTSIEKAQMKRGTSTPQSKL</sequence>
<keyword evidence="16" id="KW-0472">Membrane</keyword>
<feature type="non-terminal residue" evidence="21">
    <location>
        <position position="1"/>
    </location>
</feature>